<evidence type="ECO:0000256" key="1">
    <source>
        <dbReference type="ARBA" id="ARBA00023015"/>
    </source>
</evidence>
<proteinExistence type="predicted"/>
<keyword evidence="2 5" id="KW-0238">DNA-binding</keyword>
<organism evidence="5 6">
    <name type="scientific">Chitinophaga filiformis</name>
    <name type="common">Myxococcus filiformis</name>
    <name type="synonym">Flexibacter filiformis</name>
    <dbReference type="NCBI Taxonomy" id="104663"/>
    <lineage>
        <taxon>Bacteria</taxon>
        <taxon>Pseudomonadati</taxon>
        <taxon>Bacteroidota</taxon>
        <taxon>Chitinophagia</taxon>
        <taxon>Chitinophagales</taxon>
        <taxon>Chitinophagaceae</taxon>
        <taxon>Chitinophaga</taxon>
    </lineage>
</organism>
<dbReference type="STRING" id="104663.SAMN04488121_102404"/>
<dbReference type="PANTHER" id="PTHR43280">
    <property type="entry name" value="ARAC-FAMILY TRANSCRIPTIONAL REGULATOR"/>
    <property type="match status" value="1"/>
</dbReference>
<evidence type="ECO:0000256" key="2">
    <source>
        <dbReference type="ARBA" id="ARBA00023125"/>
    </source>
</evidence>
<dbReference type="Gene3D" id="1.10.10.60">
    <property type="entry name" value="Homeodomain-like"/>
    <property type="match status" value="1"/>
</dbReference>
<dbReference type="AlphaFoldDB" id="A0A1G7MFR2"/>
<dbReference type="Pfam" id="PF12833">
    <property type="entry name" value="HTH_18"/>
    <property type="match status" value="1"/>
</dbReference>
<evidence type="ECO:0000256" key="3">
    <source>
        <dbReference type="ARBA" id="ARBA00023163"/>
    </source>
</evidence>
<dbReference type="InterPro" id="IPR018060">
    <property type="entry name" value="HTH_AraC"/>
</dbReference>
<accession>A0A1G7MFR2</accession>
<dbReference type="RefSeq" id="WP_089830735.1">
    <property type="nucleotide sequence ID" value="NZ_FNBN01000002.1"/>
</dbReference>
<evidence type="ECO:0000313" key="6">
    <source>
        <dbReference type="Proteomes" id="UP000199045"/>
    </source>
</evidence>
<feature type="domain" description="HTH araC/xylS-type" evidence="4">
    <location>
        <begin position="27"/>
        <end position="125"/>
    </location>
</feature>
<dbReference type="GO" id="GO:0003700">
    <property type="term" value="F:DNA-binding transcription factor activity"/>
    <property type="evidence" value="ECO:0007669"/>
    <property type="project" value="InterPro"/>
</dbReference>
<dbReference type="InterPro" id="IPR009057">
    <property type="entry name" value="Homeodomain-like_sf"/>
</dbReference>
<dbReference type="Proteomes" id="UP000199045">
    <property type="component" value="Unassembled WGS sequence"/>
</dbReference>
<dbReference type="GO" id="GO:0043565">
    <property type="term" value="F:sequence-specific DNA binding"/>
    <property type="evidence" value="ECO:0007669"/>
    <property type="project" value="InterPro"/>
</dbReference>
<dbReference type="EMBL" id="FNBN01000002">
    <property type="protein sequence ID" value="SDF60444.1"/>
    <property type="molecule type" value="Genomic_DNA"/>
</dbReference>
<sequence length="134" mass="15557">MLETEFKKAPDHSVREVYISPDLLLVRKIDQLVDQYFKTHSRAFYYCSQVSCSLKVVNAILKFHRNLTLNALIQERRHREAICLLTHSSMAVKWIAYELGFCDPGHFIRAFSNKEGLSPAKFRQLNLRQKKGSG</sequence>
<name>A0A1G7MFR2_CHIFI</name>
<reference evidence="5 6" key="1">
    <citation type="submission" date="2016-10" db="EMBL/GenBank/DDBJ databases">
        <authorList>
            <person name="de Groot N.N."/>
        </authorList>
    </citation>
    <scope>NUCLEOTIDE SEQUENCE [LARGE SCALE GENOMIC DNA]</scope>
    <source>
        <strain evidence="5 6">DSM 527</strain>
    </source>
</reference>
<protein>
    <submittedName>
        <fullName evidence="5">AraC-type DNA-binding protein</fullName>
    </submittedName>
</protein>
<evidence type="ECO:0000259" key="4">
    <source>
        <dbReference type="PROSITE" id="PS01124"/>
    </source>
</evidence>
<dbReference type="PROSITE" id="PS01124">
    <property type="entry name" value="HTH_ARAC_FAMILY_2"/>
    <property type="match status" value="1"/>
</dbReference>
<dbReference type="PANTHER" id="PTHR43280:SF32">
    <property type="entry name" value="TRANSCRIPTIONAL REGULATORY PROTEIN"/>
    <property type="match status" value="1"/>
</dbReference>
<dbReference type="OrthoDB" id="1096411at2"/>
<evidence type="ECO:0000313" key="5">
    <source>
        <dbReference type="EMBL" id="SDF60444.1"/>
    </source>
</evidence>
<dbReference type="SUPFAM" id="SSF46689">
    <property type="entry name" value="Homeodomain-like"/>
    <property type="match status" value="1"/>
</dbReference>
<keyword evidence="1" id="KW-0805">Transcription regulation</keyword>
<keyword evidence="3" id="KW-0804">Transcription</keyword>
<gene>
    <name evidence="5" type="ORF">SAMN04488121_102404</name>
</gene>
<dbReference type="SMART" id="SM00342">
    <property type="entry name" value="HTH_ARAC"/>
    <property type="match status" value="1"/>
</dbReference>